<sequence>MLPELRELSRECDIDKADAGEPGRTTPAEEVKHRTRLRYHHRIFLGDGNAAPAPARGVWCDLDVGDAKPVAQRPQSSAPHLAVKVYELLKKLLETGLIEHSGSPWVSPIVIVLKKNGMDIRMCIDYRVVNGFIQLSNYPLPLIDDLLIGFESAMWFMSLVMASGFWIRMTERAKMTSDFFCPFGHFQWGFRLVSPEGVVEVDQDVLEFLGLDPFNREDSGSQVSALTHTVTVFQRNIPARASMGPVLGRSSYIDDVAHGAPTWDRLCDDLDALLFRFRYWNISVSLLKSEFGKLYIPYLSHEISAGGIRAVPKIAKGVQNLPFPKTLKGVRAFLRSLNYHHKFIEDFPVMATVLYELSADQVRSERDLTRAKAAFEILKKKIVSKPLLRHPDRSKPFVIIPHANRWAACAVLGQAHDGSIQPMRFTGRVLNDAELRYHVAEKEVIAVLRVLQVFLTLLEGCCLEVYRRHSVFKWILQSKPTDGRCVPWGLYPHTGISQSRRSNVMRTAWRPSWVQGLLLESIGTKSQNH</sequence>
<dbReference type="InterPro" id="IPR043128">
    <property type="entry name" value="Rev_trsase/Diguanyl_cyclase"/>
</dbReference>
<feature type="domain" description="Reverse transcriptase RNase H-like" evidence="7">
    <location>
        <begin position="392"/>
        <end position="490"/>
    </location>
</feature>
<dbReference type="PANTHER" id="PTHR37984:SF5">
    <property type="entry name" value="PROTEIN NYNRIN-LIKE"/>
    <property type="match status" value="1"/>
</dbReference>
<dbReference type="InterPro" id="IPR041373">
    <property type="entry name" value="RT_RNaseH"/>
</dbReference>
<keyword evidence="2" id="KW-0548">Nucleotidyltransferase</keyword>
<keyword evidence="9" id="KW-1185">Reference proteome</keyword>
<evidence type="ECO:0000313" key="9">
    <source>
        <dbReference type="Proteomes" id="UP001165121"/>
    </source>
</evidence>
<evidence type="ECO:0000256" key="3">
    <source>
        <dbReference type="ARBA" id="ARBA00022722"/>
    </source>
</evidence>
<dbReference type="Proteomes" id="UP001165121">
    <property type="component" value="Unassembled WGS sequence"/>
</dbReference>
<evidence type="ECO:0000256" key="2">
    <source>
        <dbReference type="ARBA" id="ARBA00022695"/>
    </source>
</evidence>
<dbReference type="Pfam" id="PF17917">
    <property type="entry name" value="RT_RNaseH"/>
    <property type="match status" value="1"/>
</dbReference>
<accession>A0A9W6TXN3</accession>
<organism evidence="8 9">
    <name type="scientific">Phytophthora fragariaefolia</name>
    <dbReference type="NCBI Taxonomy" id="1490495"/>
    <lineage>
        <taxon>Eukaryota</taxon>
        <taxon>Sar</taxon>
        <taxon>Stramenopiles</taxon>
        <taxon>Oomycota</taxon>
        <taxon>Peronosporomycetes</taxon>
        <taxon>Peronosporales</taxon>
        <taxon>Peronosporaceae</taxon>
        <taxon>Phytophthora</taxon>
    </lineage>
</organism>
<dbReference type="GO" id="GO:0016787">
    <property type="term" value="F:hydrolase activity"/>
    <property type="evidence" value="ECO:0007669"/>
    <property type="project" value="UniProtKB-KW"/>
</dbReference>
<dbReference type="Gene3D" id="3.30.70.270">
    <property type="match status" value="3"/>
</dbReference>
<dbReference type="InterPro" id="IPR050951">
    <property type="entry name" value="Retrovirus_Pol_polyprotein"/>
</dbReference>
<protein>
    <submittedName>
        <fullName evidence="8">Unnamed protein product</fullName>
    </submittedName>
</protein>
<dbReference type="Gene3D" id="3.10.10.10">
    <property type="entry name" value="HIV Type 1 Reverse Transcriptase, subunit A, domain 1"/>
    <property type="match status" value="1"/>
</dbReference>
<evidence type="ECO:0000256" key="5">
    <source>
        <dbReference type="ARBA" id="ARBA00022801"/>
    </source>
</evidence>
<evidence type="ECO:0000313" key="8">
    <source>
        <dbReference type="EMBL" id="GMF21944.1"/>
    </source>
</evidence>
<dbReference type="InterPro" id="IPR043502">
    <property type="entry name" value="DNA/RNA_pol_sf"/>
</dbReference>
<evidence type="ECO:0000256" key="6">
    <source>
        <dbReference type="ARBA" id="ARBA00022918"/>
    </source>
</evidence>
<comment type="caution">
    <text evidence="8">The sequence shown here is derived from an EMBL/GenBank/DDBJ whole genome shotgun (WGS) entry which is preliminary data.</text>
</comment>
<evidence type="ECO:0000256" key="1">
    <source>
        <dbReference type="ARBA" id="ARBA00022679"/>
    </source>
</evidence>
<reference evidence="8" key="1">
    <citation type="submission" date="2023-04" db="EMBL/GenBank/DDBJ databases">
        <title>Phytophthora fragariaefolia NBRC 109709.</title>
        <authorList>
            <person name="Ichikawa N."/>
            <person name="Sato H."/>
            <person name="Tonouchi N."/>
        </authorList>
    </citation>
    <scope>NUCLEOTIDE SEQUENCE</scope>
    <source>
        <strain evidence="8">NBRC 109709</strain>
    </source>
</reference>
<keyword evidence="1" id="KW-0808">Transferase</keyword>
<keyword evidence="3" id="KW-0540">Nuclease</keyword>
<keyword evidence="6" id="KW-0695">RNA-directed DNA polymerase</keyword>
<name>A0A9W6TXN3_9STRA</name>
<dbReference type="PANTHER" id="PTHR37984">
    <property type="entry name" value="PROTEIN CBG26694"/>
    <property type="match status" value="1"/>
</dbReference>
<proteinExistence type="predicted"/>
<evidence type="ECO:0000256" key="4">
    <source>
        <dbReference type="ARBA" id="ARBA00022759"/>
    </source>
</evidence>
<dbReference type="AlphaFoldDB" id="A0A9W6TXN3"/>
<dbReference type="CDD" id="cd01647">
    <property type="entry name" value="RT_LTR"/>
    <property type="match status" value="1"/>
</dbReference>
<dbReference type="EMBL" id="BSXT01000241">
    <property type="protein sequence ID" value="GMF21944.1"/>
    <property type="molecule type" value="Genomic_DNA"/>
</dbReference>
<dbReference type="GO" id="GO:0003964">
    <property type="term" value="F:RNA-directed DNA polymerase activity"/>
    <property type="evidence" value="ECO:0007669"/>
    <property type="project" value="UniProtKB-KW"/>
</dbReference>
<gene>
    <name evidence="8" type="ORF">Pfra01_000308100</name>
</gene>
<dbReference type="GO" id="GO:0004519">
    <property type="term" value="F:endonuclease activity"/>
    <property type="evidence" value="ECO:0007669"/>
    <property type="project" value="UniProtKB-KW"/>
</dbReference>
<dbReference type="SUPFAM" id="SSF56672">
    <property type="entry name" value="DNA/RNA polymerases"/>
    <property type="match status" value="1"/>
</dbReference>
<evidence type="ECO:0000259" key="7">
    <source>
        <dbReference type="Pfam" id="PF17917"/>
    </source>
</evidence>
<keyword evidence="5" id="KW-0378">Hydrolase</keyword>
<keyword evidence="4" id="KW-0255">Endonuclease</keyword>